<evidence type="ECO:0000313" key="1">
    <source>
        <dbReference type="EMBL" id="GAO31372.1"/>
    </source>
</evidence>
<proteinExistence type="predicted"/>
<organism evidence="1 2">
    <name type="scientific">Geofilum rubicundum JCM 15548</name>
    <dbReference type="NCBI Taxonomy" id="1236989"/>
    <lineage>
        <taxon>Bacteria</taxon>
        <taxon>Pseudomonadati</taxon>
        <taxon>Bacteroidota</taxon>
        <taxon>Bacteroidia</taxon>
        <taxon>Marinilabiliales</taxon>
        <taxon>Marinilabiliaceae</taxon>
        <taxon>Geofilum</taxon>
    </lineage>
</organism>
<accession>A0A0E9M0P5</accession>
<dbReference type="Proteomes" id="UP000032900">
    <property type="component" value="Unassembled WGS sequence"/>
</dbReference>
<gene>
    <name evidence="1" type="ORF">JCM15548_13728</name>
</gene>
<protein>
    <submittedName>
        <fullName evidence="1">Uncharacterized protein</fullName>
    </submittedName>
</protein>
<dbReference type="EMBL" id="BAZW01000046">
    <property type="protein sequence ID" value="GAO31372.1"/>
    <property type="molecule type" value="Genomic_DNA"/>
</dbReference>
<name>A0A0E9M0P5_9BACT</name>
<sequence length="57" mass="6857">MRAVFLVYCFQFLFPSFPSLRLQVLRIANNQLQIALYFIQGRMTTCFNPFLNFIQFE</sequence>
<reference evidence="1 2" key="1">
    <citation type="journal article" date="2015" name="Microbes Environ.">
        <title>Distribution and evolution of nitrogen fixation genes in the phylum bacteroidetes.</title>
        <authorList>
            <person name="Inoue J."/>
            <person name="Oshima K."/>
            <person name="Suda W."/>
            <person name="Sakamoto M."/>
            <person name="Iino T."/>
            <person name="Noda S."/>
            <person name="Hongoh Y."/>
            <person name="Hattori M."/>
            <person name="Ohkuma M."/>
        </authorList>
    </citation>
    <scope>NUCLEOTIDE SEQUENCE [LARGE SCALE GENOMIC DNA]</scope>
    <source>
        <strain evidence="1">JCM 15548</strain>
    </source>
</reference>
<evidence type="ECO:0000313" key="2">
    <source>
        <dbReference type="Proteomes" id="UP000032900"/>
    </source>
</evidence>
<dbReference type="AlphaFoldDB" id="A0A0E9M0P5"/>
<keyword evidence="2" id="KW-1185">Reference proteome</keyword>
<comment type="caution">
    <text evidence="1">The sequence shown here is derived from an EMBL/GenBank/DDBJ whole genome shotgun (WGS) entry which is preliminary data.</text>
</comment>